<keyword evidence="12" id="KW-1015">Disulfide bond</keyword>
<evidence type="ECO:0000313" key="17">
    <source>
        <dbReference type="Proteomes" id="UP000717835"/>
    </source>
</evidence>
<keyword evidence="13" id="KW-0325">Glycoprotein</keyword>
<keyword evidence="4" id="KW-0808">Transferase</keyword>
<gene>
    <name evidence="16" type="ORF">H7U35_03815</name>
    <name evidence="15" type="ORF">K8W02_04115</name>
</gene>
<dbReference type="PANTHER" id="PTHR46025:SF3">
    <property type="entry name" value="XYLOSYLTRANSFERASE OXT"/>
    <property type="match status" value="1"/>
</dbReference>
<dbReference type="InterPro" id="IPR003406">
    <property type="entry name" value="Glyco_trans_14"/>
</dbReference>
<evidence type="ECO:0000256" key="10">
    <source>
        <dbReference type="ARBA" id="ARBA00023034"/>
    </source>
</evidence>
<dbReference type="Pfam" id="PF02485">
    <property type="entry name" value="Branch"/>
    <property type="match status" value="1"/>
</dbReference>
<protein>
    <recommendedName>
        <fullName evidence="14">Peptide O-xylosyltransferase</fullName>
    </recommendedName>
</protein>
<reference evidence="16 18" key="3">
    <citation type="journal article" date="2021" name="Sci. Rep.">
        <title>The distribution of antibiotic resistance genes in chicken gut microbiota commensals.</title>
        <authorList>
            <person name="Juricova H."/>
            <person name="Matiasovicova J."/>
            <person name="Kubasova T."/>
            <person name="Cejkova D."/>
            <person name="Rychlik I."/>
        </authorList>
    </citation>
    <scope>NUCLEOTIDE SEQUENCE [LARGE SCALE GENOMIC DNA]</scope>
    <source>
        <strain evidence="16 18">An772</strain>
    </source>
</reference>
<dbReference type="EMBL" id="DYVX01000035">
    <property type="protein sequence ID" value="HJF91557.1"/>
    <property type="molecule type" value="Genomic_DNA"/>
</dbReference>
<dbReference type="GO" id="GO:0050650">
    <property type="term" value="P:chondroitin sulfate proteoglycan biosynthetic process"/>
    <property type="evidence" value="ECO:0007669"/>
    <property type="project" value="TreeGrafter"/>
</dbReference>
<dbReference type="OrthoDB" id="7943907at2"/>
<keyword evidence="3" id="KW-0328">Glycosyltransferase</keyword>
<evidence type="ECO:0000256" key="12">
    <source>
        <dbReference type="ARBA" id="ARBA00023157"/>
    </source>
</evidence>
<reference evidence="16" key="1">
    <citation type="submission" date="2020-08" db="EMBL/GenBank/DDBJ databases">
        <authorList>
            <person name="Cejkova D."/>
            <person name="Kubasova T."/>
            <person name="Jahodarova E."/>
            <person name="Rychlik I."/>
        </authorList>
    </citation>
    <scope>NUCLEOTIDE SEQUENCE</scope>
    <source>
        <strain evidence="16">An772</strain>
    </source>
</reference>
<evidence type="ECO:0000256" key="7">
    <source>
        <dbReference type="ARBA" id="ARBA00022824"/>
    </source>
</evidence>
<keyword evidence="8" id="KW-0735">Signal-anchor</keyword>
<evidence type="ECO:0000256" key="6">
    <source>
        <dbReference type="ARBA" id="ARBA00022723"/>
    </source>
</evidence>
<evidence type="ECO:0000313" key="16">
    <source>
        <dbReference type="EMBL" id="MBM6734357.1"/>
    </source>
</evidence>
<dbReference type="GO" id="GO:0015012">
    <property type="term" value="P:heparan sulfate proteoglycan biosynthetic process"/>
    <property type="evidence" value="ECO:0007669"/>
    <property type="project" value="TreeGrafter"/>
</dbReference>
<keyword evidence="10" id="KW-0333">Golgi apparatus</keyword>
<comment type="subcellular location">
    <subcellularLocation>
        <location evidence="2">Endoplasmic reticulum membrane</location>
        <topology evidence="2">Single-pass type II membrane protein</topology>
    </subcellularLocation>
    <subcellularLocation>
        <location evidence="1">Golgi apparatus membrane</location>
        <topology evidence="1">Single-pass type II membrane protein</topology>
    </subcellularLocation>
</comment>
<dbReference type="GO" id="GO:0016020">
    <property type="term" value="C:membrane"/>
    <property type="evidence" value="ECO:0007669"/>
    <property type="project" value="InterPro"/>
</dbReference>
<evidence type="ECO:0000256" key="13">
    <source>
        <dbReference type="ARBA" id="ARBA00023180"/>
    </source>
</evidence>
<sequence length="306" mass="35912">MRRIAYILSAYTDAPHLARLVAALDDGGADFYIHVDRKVDSRPFHRLLDGKATFVPSHWISWGGWQQVEYQKELLAAVLHSGRDYMRVVCLSGQDYPLWSNMRIRRYFDEHPDAEFIMGLNLTRCTDRAQRSKICCYHFFRDLPWRNLWWKNKLIVASRLLMKVLPLRKRPYTFINGRQADVYFGSDYWAVTLPCARYIYEKLCSEQQLVRYFRTSFVPSELCIQTLVFNSPFARHALLYKGDYPGLSGLTPLHYIEYGHAIKTLTLEDLPALYRSDKMFCRKVVSSVSDRLADQIDQDRQTSKLQ</sequence>
<evidence type="ECO:0000256" key="14">
    <source>
        <dbReference type="ARBA" id="ARBA00042865"/>
    </source>
</evidence>
<dbReference type="AlphaFoldDB" id="A0A921LDF8"/>
<evidence type="ECO:0000313" key="15">
    <source>
        <dbReference type="EMBL" id="HJF91557.1"/>
    </source>
</evidence>
<dbReference type="GO" id="GO:0030158">
    <property type="term" value="F:protein xylosyltransferase activity"/>
    <property type="evidence" value="ECO:0007669"/>
    <property type="project" value="InterPro"/>
</dbReference>
<dbReference type="GO" id="GO:0046872">
    <property type="term" value="F:metal ion binding"/>
    <property type="evidence" value="ECO:0007669"/>
    <property type="project" value="UniProtKB-KW"/>
</dbReference>
<evidence type="ECO:0000313" key="18">
    <source>
        <dbReference type="Proteomes" id="UP000766986"/>
    </source>
</evidence>
<evidence type="ECO:0000256" key="1">
    <source>
        <dbReference type="ARBA" id="ARBA00004323"/>
    </source>
</evidence>
<evidence type="ECO:0000256" key="3">
    <source>
        <dbReference type="ARBA" id="ARBA00022676"/>
    </source>
</evidence>
<keyword evidence="11" id="KW-0472">Membrane</keyword>
<comment type="caution">
    <text evidence="15">The sequence shown here is derived from an EMBL/GenBank/DDBJ whole genome shotgun (WGS) entry which is preliminary data.</text>
</comment>
<reference evidence="15" key="4">
    <citation type="submission" date="2021-09" db="EMBL/GenBank/DDBJ databases">
        <authorList>
            <person name="Gilroy R."/>
        </authorList>
    </citation>
    <scope>NUCLEOTIDE SEQUENCE</scope>
    <source>
        <strain evidence="15">CHK55-1828</strain>
    </source>
</reference>
<evidence type="ECO:0000256" key="11">
    <source>
        <dbReference type="ARBA" id="ARBA00023136"/>
    </source>
</evidence>
<keyword evidence="5" id="KW-0812">Transmembrane</keyword>
<reference evidence="15" key="2">
    <citation type="journal article" date="2021" name="PeerJ">
        <title>Extensive microbial diversity within the chicken gut microbiome revealed by metagenomics and culture.</title>
        <authorList>
            <person name="Gilroy R."/>
            <person name="Ravi A."/>
            <person name="Getino M."/>
            <person name="Pursley I."/>
            <person name="Horton D.L."/>
            <person name="Alikhan N.F."/>
            <person name="Baker D."/>
            <person name="Gharbi K."/>
            <person name="Hall N."/>
            <person name="Watson M."/>
            <person name="Adriaenssens E.M."/>
            <person name="Foster-Nyarko E."/>
            <person name="Jarju S."/>
            <person name="Secka A."/>
            <person name="Antonio M."/>
            <person name="Oren A."/>
            <person name="Chaudhuri R.R."/>
            <person name="La Ragione R."/>
            <person name="Hildebrand F."/>
            <person name="Pallen M.J."/>
        </authorList>
    </citation>
    <scope>NUCLEOTIDE SEQUENCE</scope>
    <source>
        <strain evidence="15">CHK55-1828</strain>
    </source>
</reference>
<dbReference type="RefSeq" id="WP_072546510.1">
    <property type="nucleotide sequence ID" value="NZ_CAUDDV010000005.1"/>
</dbReference>
<proteinExistence type="predicted"/>
<evidence type="ECO:0000256" key="5">
    <source>
        <dbReference type="ARBA" id="ARBA00022692"/>
    </source>
</evidence>
<evidence type="ECO:0000256" key="8">
    <source>
        <dbReference type="ARBA" id="ARBA00022968"/>
    </source>
</evidence>
<evidence type="ECO:0000256" key="9">
    <source>
        <dbReference type="ARBA" id="ARBA00022989"/>
    </source>
</evidence>
<dbReference type="EMBL" id="JACLYZ010000006">
    <property type="protein sequence ID" value="MBM6734357.1"/>
    <property type="molecule type" value="Genomic_DNA"/>
</dbReference>
<accession>A0A921LDF8</accession>
<name>A0A921LDF8_9BACT</name>
<evidence type="ECO:0000256" key="4">
    <source>
        <dbReference type="ARBA" id="ARBA00022679"/>
    </source>
</evidence>
<evidence type="ECO:0000256" key="2">
    <source>
        <dbReference type="ARBA" id="ARBA00004648"/>
    </source>
</evidence>
<keyword evidence="6" id="KW-0479">Metal-binding</keyword>
<dbReference type="PANTHER" id="PTHR46025">
    <property type="entry name" value="XYLOSYLTRANSFERASE OXT"/>
    <property type="match status" value="1"/>
</dbReference>
<organism evidence="15 17">
    <name type="scientific">Mediterranea massiliensis</name>
    <dbReference type="NCBI Taxonomy" id="1841865"/>
    <lineage>
        <taxon>Bacteria</taxon>
        <taxon>Pseudomonadati</taxon>
        <taxon>Bacteroidota</taxon>
        <taxon>Bacteroidia</taxon>
        <taxon>Bacteroidales</taxon>
        <taxon>Bacteroidaceae</taxon>
        <taxon>Mediterranea</taxon>
    </lineage>
</organism>
<dbReference type="InterPro" id="IPR043538">
    <property type="entry name" value="XYLT"/>
</dbReference>
<keyword evidence="18" id="KW-1185">Reference proteome</keyword>
<keyword evidence="7" id="KW-0256">Endoplasmic reticulum</keyword>
<keyword evidence="9" id="KW-1133">Transmembrane helix</keyword>
<dbReference type="Proteomes" id="UP000717835">
    <property type="component" value="Unassembled WGS sequence"/>
</dbReference>
<dbReference type="Proteomes" id="UP000766986">
    <property type="component" value="Unassembled WGS sequence"/>
</dbReference>